<reference evidence="3" key="1">
    <citation type="submission" date="2016-05" db="EMBL/GenBank/DDBJ databases">
        <title>Comparative genomics of biotechnologically important yeasts.</title>
        <authorList>
            <consortium name="DOE Joint Genome Institute"/>
            <person name="Riley R."/>
            <person name="Haridas S."/>
            <person name="Wolfe K.H."/>
            <person name="Lopes M.R."/>
            <person name="Hittinger C.T."/>
            <person name="Goker M."/>
            <person name="Salamov A."/>
            <person name="Wisecaver J."/>
            <person name="Long T.M."/>
            <person name="Aerts A.L."/>
            <person name="Barry K."/>
            <person name="Choi C."/>
            <person name="Clum A."/>
            <person name="Coughlan A.Y."/>
            <person name="Deshpande S."/>
            <person name="Douglass A.P."/>
            <person name="Hanson S.J."/>
            <person name="Klenk H.-P."/>
            <person name="Labutti K."/>
            <person name="Lapidus A."/>
            <person name="Lindquist E."/>
            <person name="Lipzen A."/>
            <person name="Meier-Kolthoff J.P."/>
            <person name="Ohm R.A."/>
            <person name="Otillar R.P."/>
            <person name="Pangilinan J."/>
            <person name="Peng Y."/>
            <person name="Rokas A."/>
            <person name="Rosa C.A."/>
            <person name="Scheuner C."/>
            <person name="Sibirny A.A."/>
            <person name="Slot J.C."/>
            <person name="Stielow J.B."/>
            <person name="Sun H."/>
            <person name="Kurtzman C.P."/>
            <person name="Blackwell M."/>
            <person name="Grigoriev I.V."/>
            <person name="Jeffries T.W."/>
        </authorList>
    </citation>
    <scope>NUCLEOTIDE SEQUENCE [LARGE SCALE GENOMIC DNA]</scope>
    <source>
        <strain evidence="3">DSM 1968</strain>
    </source>
</reference>
<keyword evidence="3" id="KW-1185">Reference proteome</keyword>
<protein>
    <recommendedName>
        <fullName evidence="1">Nucleoporin nup120-like HEAT repeat domain-containing protein</fullName>
    </recommendedName>
</protein>
<dbReference type="GeneID" id="30968652"/>
<dbReference type="GO" id="GO:0017056">
    <property type="term" value="F:structural constituent of nuclear pore"/>
    <property type="evidence" value="ECO:0007669"/>
    <property type="project" value="TreeGrafter"/>
</dbReference>
<accession>A0A1D2VPC9</accession>
<name>A0A1D2VPC9_9ASCO</name>
<organism evidence="2 3">
    <name type="scientific">Ascoidea rubescens DSM 1968</name>
    <dbReference type="NCBI Taxonomy" id="1344418"/>
    <lineage>
        <taxon>Eukaryota</taxon>
        <taxon>Fungi</taxon>
        <taxon>Dikarya</taxon>
        <taxon>Ascomycota</taxon>
        <taxon>Saccharomycotina</taxon>
        <taxon>Saccharomycetes</taxon>
        <taxon>Ascoideaceae</taxon>
        <taxon>Ascoidea</taxon>
    </lineage>
</organism>
<dbReference type="Proteomes" id="UP000095038">
    <property type="component" value="Unassembled WGS sequence"/>
</dbReference>
<dbReference type="Pfam" id="PF23300">
    <property type="entry name" value="HEAT_Nup120"/>
    <property type="match status" value="1"/>
</dbReference>
<gene>
    <name evidence="2" type="ORF">ASCRUDRAFT_88971</name>
</gene>
<evidence type="ECO:0000313" key="2">
    <source>
        <dbReference type="EMBL" id="ODV63460.1"/>
    </source>
</evidence>
<evidence type="ECO:0000313" key="3">
    <source>
        <dbReference type="Proteomes" id="UP000095038"/>
    </source>
</evidence>
<dbReference type="PANTHER" id="PTHR21286">
    <property type="entry name" value="NUCLEAR PORE COMPLEX PROTEIN NUP160"/>
    <property type="match status" value="1"/>
</dbReference>
<dbReference type="EMBL" id="KV454475">
    <property type="protein sequence ID" value="ODV63460.1"/>
    <property type="molecule type" value="Genomic_DNA"/>
</dbReference>
<dbReference type="STRING" id="1344418.A0A1D2VPC9"/>
<dbReference type="AlphaFoldDB" id="A0A1D2VPC9"/>
<sequence length="474" mass="55301">MVLVLNFNNNQSESYFSKLVNFYKNIDLTLITMEINFEPISNIDDDIELTQSGESKIIAKINNNIGNLSCSLFSKVIQKHFNFGFEADLNLTFYFKILLSFINDRKFVYSICSSLLSMSYAHILKNRFYFFIDTTPISHLLKGLILLNCSEFKQSSNVFKENAELILSYRITKKEFLSLQTIENLNIFFDKSEAVDDDITEDLTPLNKSLSTYYYNLSLLFAEKFCFSVSLDLGNLALNAGSKENDEKITERNCLNCFNIYLELSDFDGAYSTLMKLNSDSIQLECLKKFINKIFNSSSNDLKKLISYPFIGIDDYVDDILFQEANSFDFINTSKEEYWNNFSKGLMYFKVLYSWRLNHNNPRGACEALYHVINKYKYSLSNKTQKSLVMTSNKSSFKKIKNQTLIVFQLYSIILNLLKTFKETDKQWLLKHNLSMNIDKSYEKEYELVTLEELKEEFNSWTSEIDQSLKVEIL</sequence>
<dbReference type="RefSeq" id="XP_020049767.1">
    <property type="nucleotide sequence ID" value="XM_020195016.1"/>
</dbReference>
<dbReference type="PANTHER" id="PTHR21286:SF0">
    <property type="entry name" value="NUCLEAR PORE COMPLEX PROTEIN NUP160"/>
    <property type="match status" value="1"/>
</dbReference>
<dbReference type="InterPro" id="IPR021717">
    <property type="entry name" value="Nucleoporin_Nup160"/>
</dbReference>
<dbReference type="OrthoDB" id="67716at2759"/>
<dbReference type="InterPro" id="IPR056548">
    <property type="entry name" value="HEAT_Nup120"/>
</dbReference>
<dbReference type="InParanoid" id="A0A1D2VPC9"/>
<feature type="domain" description="Nucleoporin nup120-like HEAT repeat" evidence="1">
    <location>
        <begin position="111"/>
        <end position="295"/>
    </location>
</feature>
<dbReference type="GO" id="GO:0005643">
    <property type="term" value="C:nuclear pore"/>
    <property type="evidence" value="ECO:0007669"/>
    <property type="project" value="UniProtKB-ARBA"/>
</dbReference>
<evidence type="ECO:0000259" key="1">
    <source>
        <dbReference type="Pfam" id="PF23300"/>
    </source>
</evidence>
<proteinExistence type="predicted"/>